<name>A0A1D8D278_CHLLM</name>
<protein>
    <submittedName>
        <fullName evidence="1">Uncharacterized protein</fullName>
    </submittedName>
</protein>
<dbReference type="AlphaFoldDB" id="A0A1D8D278"/>
<accession>A0A1D8D278</accession>
<gene>
    <name evidence="1" type="ORF">BIU88_09100</name>
</gene>
<dbReference type="KEGG" id="clz:BIU88_09100"/>
<dbReference type="RefSeq" id="WP_069810466.1">
    <property type="nucleotide sequence ID" value="NZ_CP017305.1"/>
</dbReference>
<sequence>MNYLRFNELFWEFSDYIEEVHSLYLDSIVGYELLHDGLETQQEEIRKWLGDHEYAKKEFQDTRSIGYPDLGGGDHQIISMSAEMTQGDLRKRVETDGRNAQILGNMLVVSVYAYWEEYLRIEIGKAKGVLSPDAKNSEETRKVLNKKVVSDFWGDLRYLRNSIVHSHGVANSDMARCKIIKWFKPGDKIVLSYAMVRALFIKIALYRNEIYSLQFPPSFIHIPKGSDDVD</sequence>
<dbReference type="STRING" id="274537.BIU88_09100"/>
<dbReference type="Proteomes" id="UP000095185">
    <property type="component" value="Chromosome"/>
</dbReference>
<dbReference type="EMBL" id="CP017305">
    <property type="protein sequence ID" value="AOS84273.1"/>
    <property type="molecule type" value="Genomic_DNA"/>
</dbReference>
<organism evidence="1 2">
    <name type="scientific">Chlorobaculum limnaeum</name>
    <dbReference type="NCBI Taxonomy" id="274537"/>
    <lineage>
        <taxon>Bacteria</taxon>
        <taxon>Pseudomonadati</taxon>
        <taxon>Chlorobiota</taxon>
        <taxon>Chlorobiia</taxon>
        <taxon>Chlorobiales</taxon>
        <taxon>Chlorobiaceae</taxon>
        <taxon>Chlorobaculum</taxon>
    </lineage>
</organism>
<evidence type="ECO:0000313" key="1">
    <source>
        <dbReference type="EMBL" id="AOS84273.1"/>
    </source>
</evidence>
<keyword evidence="2" id="KW-1185">Reference proteome</keyword>
<dbReference type="OrthoDB" id="1276197at2"/>
<evidence type="ECO:0000313" key="2">
    <source>
        <dbReference type="Proteomes" id="UP000095185"/>
    </source>
</evidence>
<reference evidence="1" key="1">
    <citation type="submission" date="2016-09" db="EMBL/GenBank/DDBJ databases">
        <title>Genome sequence of Chlorobaculum limnaeum.</title>
        <authorList>
            <person name="Liu Z."/>
            <person name="Tank M."/>
            <person name="Bryant D.A."/>
        </authorList>
    </citation>
    <scope>NUCLEOTIDE SEQUENCE [LARGE SCALE GENOMIC DNA]</scope>
    <source>
        <strain evidence="1">DSM 1677</strain>
    </source>
</reference>
<proteinExistence type="predicted"/>